<proteinExistence type="predicted"/>
<protein>
    <recommendedName>
        <fullName evidence="4">TolC family protein</fullName>
    </recommendedName>
</protein>
<comment type="caution">
    <text evidence="2">The sequence shown here is derived from an EMBL/GenBank/DDBJ whole genome shotgun (WGS) entry which is preliminary data.</text>
</comment>
<dbReference type="Proteomes" id="UP000217448">
    <property type="component" value="Unassembled WGS sequence"/>
</dbReference>
<evidence type="ECO:0000313" key="2">
    <source>
        <dbReference type="EMBL" id="MCT4372360.1"/>
    </source>
</evidence>
<dbReference type="RefSeq" id="WP_260349898.1">
    <property type="nucleotide sequence ID" value="NZ_NTHN02000043.1"/>
</dbReference>
<feature type="region of interest" description="Disordered" evidence="1">
    <location>
        <begin position="235"/>
        <end position="265"/>
    </location>
</feature>
<name>A0ABT2KND6_9RHOB</name>
<evidence type="ECO:0000313" key="3">
    <source>
        <dbReference type="Proteomes" id="UP000217448"/>
    </source>
</evidence>
<sequence length="356" mass="38003">MRPSRARCWRGGSFRTASELRLAWLRGEAEELAWLPDLGPELSLAALARLSESAQAGPDRFDTPRKQAERDLALAEIDHAALALAEEANALVFEAIDQHLAAEEARARAALLEAAYRDFASLDWPIAQAVGAGLVPAERLQELRAQVALMRAERVSAGAEAQRAHFELAAMGDSRLGGVEGIGTLRELVSLPPLSELRAGVLRAGAEAQERRALHMLLDGLDSRRSPEELAALEEASGYDGEGSEAGDWAPPDAAPRWSQGPSSTGDFEIGTAAQEREALRGDLAAAERARGWALTQAARGKQMLGAGQMTAAQLLGPLSSALQAQDEEITLRFALAHAELRLAYLRGTLVAGSEL</sequence>
<keyword evidence="3" id="KW-1185">Reference proteome</keyword>
<evidence type="ECO:0008006" key="4">
    <source>
        <dbReference type="Google" id="ProtNLM"/>
    </source>
</evidence>
<evidence type="ECO:0000256" key="1">
    <source>
        <dbReference type="SAM" id="MobiDB-lite"/>
    </source>
</evidence>
<dbReference type="EMBL" id="NTHN02000043">
    <property type="protein sequence ID" value="MCT4372360.1"/>
    <property type="molecule type" value="Genomic_DNA"/>
</dbReference>
<reference evidence="3" key="1">
    <citation type="submission" date="2023-07" db="EMBL/GenBank/DDBJ databases">
        <title>Yangia mangrovi SAOS 153D genome.</title>
        <authorList>
            <person name="Verma A."/>
            <person name="Pal Y."/>
            <person name="Sundharam S."/>
            <person name="Bisht B."/>
            <person name="Srinivasan K."/>
        </authorList>
    </citation>
    <scope>NUCLEOTIDE SEQUENCE [LARGE SCALE GENOMIC DNA]</scope>
    <source>
        <strain evidence="3">SAOS 153D</strain>
    </source>
</reference>
<accession>A0ABT2KND6</accession>
<gene>
    <name evidence="2" type="ORF">CLG85_019405</name>
</gene>
<organism evidence="2 3">
    <name type="scientific">Alloyangia mangrovi</name>
    <dbReference type="NCBI Taxonomy" id="1779329"/>
    <lineage>
        <taxon>Bacteria</taxon>
        <taxon>Pseudomonadati</taxon>
        <taxon>Pseudomonadota</taxon>
        <taxon>Alphaproteobacteria</taxon>
        <taxon>Rhodobacterales</taxon>
        <taxon>Roseobacteraceae</taxon>
        <taxon>Alloyangia</taxon>
    </lineage>
</organism>